<comment type="catalytic activity">
    <reaction evidence="6">
        <text>L-lysyl-L-alpha-amino acid(out) = L-lysyl-L-alpha-amino acid(in)</text>
        <dbReference type="Rhea" id="RHEA:79387"/>
        <dbReference type="ChEBI" id="CHEBI:229965"/>
    </reaction>
</comment>
<feature type="transmembrane region" description="Helical" evidence="20">
    <location>
        <begin position="228"/>
        <end position="247"/>
    </location>
</feature>
<dbReference type="SUPFAM" id="SSF103473">
    <property type="entry name" value="MFS general substrate transporter"/>
    <property type="match status" value="1"/>
</dbReference>
<comment type="catalytic activity">
    <reaction evidence="5">
        <text>L-alpha-aminoacyl-L-histidine(out) = L-alpha-aminoacyl-L-histidine(in)</text>
        <dbReference type="Rhea" id="RHEA:79375"/>
        <dbReference type="ChEBI" id="CHEBI:229967"/>
    </reaction>
</comment>
<evidence type="ECO:0000256" key="18">
    <source>
        <dbReference type="ARBA" id="ARBA00046376"/>
    </source>
</evidence>
<feature type="compositionally biased region" description="Low complexity" evidence="19">
    <location>
        <begin position="1"/>
        <end position="31"/>
    </location>
</feature>
<evidence type="ECO:0000256" key="2">
    <source>
        <dbReference type="ARBA" id="ARBA00044876"/>
    </source>
</evidence>
<feature type="transmembrane region" description="Helical" evidence="20">
    <location>
        <begin position="527"/>
        <end position="551"/>
    </location>
</feature>
<evidence type="ECO:0000313" key="22">
    <source>
        <dbReference type="EMBL" id="KAJ8664197.1"/>
    </source>
</evidence>
<evidence type="ECO:0000256" key="5">
    <source>
        <dbReference type="ARBA" id="ARBA00044884"/>
    </source>
</evidence>
<comment type="subcellular location">
    <subcellularLocation>
        <location evidence="1">Membrane</location>
        <topology evidence="1">Multi-pass membrane protein</topology>
    </subcellularLocation>
</comment>
<keyword evidence="20" id="KW-0812">Transmembrane</keyword>
<comment type="catalytic activity">
    <reaction evidence="10">
        <text>L-lysyl-L-lysine(out) = L-lysyl-L-lysine(in)</text>
        <dbReference type="Rhea" id="RHEA:79403"/>
        <dbReference type="ChEBI" id="CHEBI:229956"/>
    </reaction>
</comment>
<keyword evidence="20" id="KW-0472">Membrane</keyword>
<feature type="transmembrane region" description="Helical" evidence="20">
    <location>
        <begin position="267"/>
        <end position="286"/>
    </location>
</feature>
<feature type="transmembrane region" description="Helical" evidence="20">
    <location>
        <begin position="139"/>
        <end position="161"/>
    </location>
</feature>
<evidence type="ECO:0000256" key="9">
    <source>
        <dbReference type="ARBA" id="ARBA00044899"/>
    </source>
</evidence>
<dbReference type="Pfam" id="PF07690">
    <property type="entry name" value="MFS_1"/>
    <property type="match status" value="1"/>
</dbReference>
<feature type="compositionally biased region" description="Pro residues" evidence="19">
    <location>
        <begin position="37"/>
        <end position="46"/>
    </location>
</feature>
<feature type="transmembrane region" description="Helical" evidence="20">
    <location>
        <begin position="353"/>
        <end position="378"/>
    </location>
</feature>
<dbReference type="PANTHER" id="PTHR23512">
    <property type="entry name" value="MAJOR FACILITATOR SUPERFAMILY DOMAIN-CONTAINING PROTEIN 1"/>
    <property type="match status" value="1"/>
</dbReference>
<evidence type="ECO:0000256" key="14">
    <source>
        <dbReference type="ARBA" id="ARBA00044924"/>
    </source>
</evidence>
<feature type="transmembrane region" description="Helical" evidence="20">
    <location>
        <begin position="454"/>
        <end position="478"/>
    </location>
</feature>
<proteinExistence type="predicted"/>
<evidence type="ECO:0000256" key="20">
    <source>
        <dbReference type="SAM" id="Phobius"/>
    </source>
</evidence>
<comment type="catalytic activity">
    <reaction evidence="13">
        <text>L-alanyl-L-lysine(out) = L-alanyl-L-lysine(in)</text>
        <dbReference type="Rhea" id="RHEA:79415"/>
        <dbReference type="ChEBI" id="CHEBI:192470"/>
    </reaction>
</comment>
<comment type="catalytic activity">
    <reaction evidence="4">
        <text>L-alpha-aminoacyl-L-arginine(out) = L-alpha-aminoacyl-L-arginine(in)</text>
        <dbReference type="Rhea" id="RHEA:79367"/>
        <dbReference type="ChEBI" id="CHEBI:229968"/>
    </reaction>
</comment>
<evidence type="ECO:0000256" key="15">
    <source>
        <dbReference type="ARBA" id="ARBA00044985"/>
    </source>
</evidence>
<feature type="transmembrane region" description="Helical" evidence="20">
    <location>
        <begin position="398"/>
        <end position="419"/>
    </location>
</feature>
<dbReference type="GO" id="GO:0016020">
    <property type="term" value="C:membrane"/>
    <property type="evidence" value="ECO:0007669"/>
    <property type="project" value="UniProtKB-SubCell"/>
</dbReference>
<sequence>MSNASSNHNAMANQQPDSENSNTVASTTTTNEKQLQPPTPPPPQPPATDIDSIHADLFPRYDMTASSEDPGSAFYSKATGTTTTQGAEESEFVKATWRLKLTIVMCMLALPIGCHYLEATVGTLKTALKHNMNINNTQFSILVSAVNLVNTILPMLAGFFIDDLRSLGSIRGTSLVSIIVFLGSVLVSIGSTKSSYPIMVVGQVVYGLASGMIVTMQEGILSRWFRDRQIAIIIGIHLCVARLTKFIAKLVCYPIVTSSGSSSTPLYVAMLLCGMGVVTNGIYWIVMVRNGWATSNGKEIAQPKQKYENRSVMGSMAVVNSQHQPYNSDVISQVTGTRTAAANCLKSKYSLKLLLLLPSTFWMVPWMQLIFSSVLSSFEDVATEFVEFRYSTTSVMAGYQSSLTQVVPIVAAPVMGLVVHRFGKRLTNLFVAAIVLVVSMVLLAYTWVVPAVGMILISLSLALGPVSILTSTSMLLPHELSGTGMALHKCANNIGTTIVSVIVGYVQDLTYHDGNSADNARDLQNEYDGVLVCYLVMAGCATLVVGIFWLMDRKILEGWLQADKFERERRLKAAKHEQEEEERAYRYPYYAVAPAEQEERRDKALQRIGSLLRKKKSYVYIGFYTFWFIVSWAVFFTFALMPLYQNYQSKFA</sequence>
<evidence type="ECO:0000313" key="23">
    <source>
        <dbReference type="Proteomes" id="UP001234581"/>
    </source>
</evidence>
<comment type="catalytic activity">
    <reaction evidence="3">
        <text>L-histidyl-glycine(out) = L-histidyl-glycine(in)</text>
        <dbReference type="Rhea" id="RHEA:79395"/>
        <dbReference type="ChEBI" id="CHEBI:229957"/>
    </reaction>
</comment>
<comment type="subunit">
    <text evidence="18">Homodimer. Interacts with lysosomal protein GLMP (via lumenal domain); the interaction starts while both proteins are still in the endoplasmic reticulum and is required for stabilization of MFSD1 in lysosomes but has no direct effect on its targeting to lysosomes or transporter activity.</text>
</comment>
<dbReference type="InterPro" id="IPR036259">
    <property type="entry name" value="MFS_trans_sf"/>
</dbReference>
<feature type="transmembrane region" description="Helical" evidence="20">
    <location>
        <begin position="617"/>
        <end position="644"/>
    </location>
</feature>
<dbReference type="Proteomes" id="UP001234581">
    <property type="component" value="Unassembled WGS sequence"/>
</dbReference>
<name>A0AAD7Y5R7_9FUNG</name>
<dbReference type="EMBL" id="JARTCD010000001">
    <property type="protein sequence ID" value="KAJ8664197.1"/>
    <property type="molecule type" value="Genomic_DNA"/>
</dbReference>
<evidence type="ECO:0000256" key="11">
    <source>
        <dbReference type="ARBA" id="ARBA00044903"/>
    </source>
</evidence>
<feature type="transmembrane region" description="Helical" evidence="20">
    <location>
        <begin position="101"/>
        <end position="119"/>
    </location>
</feature>
<reference evidence="22 23" key="1">
    <citation type="submission" date="2023-03" db="EMBL/GenBank/DDBJ databases">
        <title>Genome sequence of Lichtheimia ornata CBS 291.66.</title>
        <authorList>
            <person name="Mohabir J.T."/>
            <person name="Shea T.P."/>
            <person name="Kurbessoian T."/>
            <person name="Berby B."/>
            <person name="Fontaine J."/>
            <person name="Livny J."/>
            <person name="Gnirke A."/>
            <person name="Stajich J.E."/>
            <person name="Cuomo C.A."/>
        </authorList>
    </citation>
    <scope>NUCLEOTIDE SEQUENCE [LARGE SCALE GENOMIC DNA]</scope>
    <source>
        <strain evidence="22">CBS 291.66</strain>
    </source>
</reference>
<organism evidence="22 23">
    <name type="scientific">Lichtheimia ornata</name>
    <dbReference type="NCBI Taxonomy" id="688661"/>
    <lineage>
        <taxon>Eukaryota</taxon>
        <taxon>Fungi</taxon>
        <taxon>Fungi incertae sedis</taxon>
        <taxon>Mucoromycota</taxon>
        <taxon>Mucoromycotina</taxon>
        <taxon>Mucoromycetes</taxon>
        <taxon>Mucorales</taxon>
        <taxon>Lichtheimiaceae</taxon>
        <taxon>Lichtheimia</taxon>
    </lineage>
</organism>
<dbReference type="InterPro" id="IPR052187">
    <property type="entry name" value="MFSD1"/>
</dbReference>
<dbReference type="Gene3D" id="1.20.1250.20">
    <property type="entry name" value="MFS general substrate transporter like domains"/>
    <property type="match status" value="2"/>
</dbReference>
<comment type="catalytic activity">
    <reaction evidence="9">
        <text>L-arginyl-L-alpha-amino acid(out) = L-arginyl-L-alpha-amino acid(in)</text>
        <dbReference type="Rhea" id="RHEA:79371"/>
        <dbReference type="ChEBI" id="CHEBI:84315"/>
    </reaction>
</comment>
<evidence type="ECO:0000256" key="19">
    <source>
        <dbReference type="SAM" id="MobiDB-lite"/>
    </source>
</evidence>
<keyword evidence="23" id="KW-1185">Reference proteome</keyword>
<accession>A0AAD7Y5R7</accession>
<evidence type="ECO:0000256" key="17">
    <source>
        <dbReference type="ARBA" id="ARBA00045709"/>
    </source>
</evidence>
<dbReference type="RefSeq" id="XP_058349109.1">
    <property type="nucleotide sequence ID" value="XM_058480586.1"/>
</dbReference>
<dbReference type="PANTHER" id="PTHR23512:SF12">
    <property type="entry name" value="TRANSPORTER, PUTATIVE (AFU_ORTHOLOGUE AFUA_4G00260)-RELATED"/>
    <property type="match status" value="1"/>
</dbReference>
<feature type="transmembrane region" description="Helical" evidence="20">
    <location>
        <begin position="196"/>
        <end position="216"/>
    </location>
</feature>
<comment type="catalytic activity">
    <reaction evidence="2">
        <text>L-lysyl-L-alanine(out) = L-lysyl-L-alanine(in)</text>
        <dbReference type="Rhea" id="RHEA:79399"/>
        <dbReference type="ChEBI" id="CHEBI:229954"/>
    </reaction>
</comment>
<comment type="function">
    <text evidence="17">Lysosomal dipeptide uniporter that selectively exports lysine, arginine or histidine-containing dipeptides with a net positive charge from the lysosome lumen into the cytosol. Could play a role in a specific type of protein O-glycosylation indirectly regulating macrophages migration and tissue invasion. Also essential for liver homeostasis.</text>
</comment>
<comment type="catalytic activity">
    <reaction evidence="7">
        <text>L-alpha-aminoacyl-L-lysine(out) = L-alpha-aminoacyl-L-lysine(in)</text>
        <dbReference type="Rhea" id="RHEA:79383"/>
        <dbReference type="ChEBI" id="CHEBI:229966"/>
    </reaction>
</comment>
<dbReference type="InterPro" id="IPR011701">
    <property type="entry name" value="MFS"/>
</dbReference>
<evidence type="ECO:0000256" key="1">
    <source>
        <dbReference type="ARBA" id="ARBA00004141"/>
    </source>
</evidence>
<comment type="catalytic activity">
    <reaction evidence="12">
        <text>L-histidyl-L-alpha-amino acid(out) = L-histidyl-L-alpha-amino acid(in)</text>
        <dbReference type="Rhea" id="RHEA:79379"/>
        <dbReference type="ChEBI" id="CHEBI:229964"/>
    </reaction>
</comment>
<dbReference type="GO" id="GO:0022857">
    <property type="term" value="F:transmembrane transporter activity"/>
    <property type="evidence" value="ECO:0007669"/>
    <property type="project" value="InterPro"/>
</dbReference>
<feature type="domain" description="Major facilitator superfamily (MFS) profile" evidence="21">
    <location>
        <begin position="99"/>
        <end position="556"/>
    </location>
</feature>
<feature type="region of interest" description="Disordered" evidence="19">
    <location>
        <begin position="1"/>
        <end position="51"/>
    </location>
</feature>
<comment type="catalytic activity">
    <reaction evidence="14">
        <text>L-lysyl-glycine(out) = L-lysyl-glycine(in)</text>
        <dbReference type="Rhea" id="RHEA:79407"/>
        <dbReference type="ChEBI" id="CHEBI:191202"/>
    </reaction>
</comment>
<dbReference type="InterPro" id="IPR020846">
    <property type="entry name" value="MFS_dom"/>
</dbReference>
<feature type="transmembrane region" description="Helical" evidence="20">
    <location>
        <begin position="426"/>
        <end position="448"/>
    </location>
</feature>
<evidence type="ECO:0000256" key="4">
    <source>
        <dbReference type="ARBA" id="ARBA00044881"/>
    </source>
</evidence>
<feature type="transmembrane region" description="Helical" evidence="20">
    <location>
        <begin position="490"/>
        <end position="507"/>
    </location>
</feature>
<evidence type="ECO:0000256" key="7">
    <source>
        <dbReference type="ARBA" id="ARBA00044893"/>
    </source>
</evidence>
<protein>
    <recommendedName>
        <fullName evidence="15">Lysosomal dipeptide transporter MFSD1</fullName>
    </recommendedName>
    <alternativeName>
        <fullName evidence="16">Major facilitator superfamily domain-containing protein 1</fullName>
    </alternativeName>
</protein>
<evidence type="ECO:0000256" key="13">
    <source>
        <dbReference type="ARBA" id="ARBA00044919"/>
    </source>
</evidence>
<dbReference type="GeneID" id="83207898"/>
<evidence type="ECO:0000256" key="16">
    <source>
        <dbReference type="ARBA" id="ARBA00045018"/>
    </source>
</evidence>
<evidence type="ECO:0000256" key="8">
    <source>
        <dbReference type="ARBA" id="ARBA00044898"/>
    </source>
</evidence>
<evidence type="ECO:0000256" key="12">
    <source>
        <dbReference type="ARBA" id="ARBA00044912"/>
    </source>
</evidence>
<comment type="catalytic activity">
    <reaction evidence="8">
        <text>L-aspartyl-L-lysine(out) = L-aspartyl-L-lysine(in)</text>
        <dbReference type="Rhea" id="RHEA:79411"/>
        <dbReference type="ChEBI" id="CHEBI:229953"/>
    </reaction>
</comment>
<feature type="transmembrane region" description="Helical" evidence="20">
    <location>
        <begin position="173"/>
        <end position="190"/>
    </location>
</feature>
<evidence type="ECO:0000256" key="3">
    <source>
        <dbReference type="ARBA" id="ARBA00044878"/>
    </source>
</evidence>
<comment type="catalytic activity">
    <reaction evidence="11">
        <text>L-arginyl-glycine(out) = L-arginyl-glycine(in)</text>
        <dbReference type="Rhea" id="RHEA:79391"/>
        <dbReference type="ChEBI" id="CHEBI:229955"/>
    </reaction>
</comment>
<evidence type="ECO:0000259" key="21">
    <source>
        <dbReference type="PROSITE" id="PS50850"/>
    </source>
</evidence>
<dbReference type="PROSITE" id="PS50850">
    <property type="entry name" value="MFS"/>
    <property type="match status" value="1"/>
</dbReference>
<evidence type="ECO:0000256" key="10">
    <source>
        <dbReference type="ARBA" id="ARBA00044900"/>
    </source>
</evidence>
<evidence type="ECO:0000256" key="6">
    <source>
        <dbReference type="ARBA" id="ARBA00044891"/>
    </source>
</evidence>
<comment type="caution">
    <text evidence="22">The sequence shown here is derived from an EMBL/GenBank/DDBJ whole genome shotgun (WGS) entry which is preliminary data.</text>
</comment>
<keyword evidence="20" id="KW-1133">Transmembrane helix</keyword>
<dbReference type="AlphaFoldDB" id="A0AAD7Y5R7"/>
<gene>
    <name evidence="22" type="ORF">O0I10_000476</name>
</gene>